<dbReference type="GO" id="GO:0005840">
    <property type="term" value="C:ribosome"/>
    <property type="evidence" value="ECO:0007669"/>
    <property type="project" value="UniProtKB-KW"/>
</dbReference>
<keyword evidence="4" id="KW-0689">Ribosomal protein</keyword>
<dbReference type="PROSITE" id="PS51186">
    <property type="entry name" value="GNAT"/>
    <property type="match status" value="1"/>
</dbReference>
<keyword evidence="1" id="KW-0808">Transferase</keyword>
<feature type="domain" description="N-acetyltransferase" evidence="3">
    <location>
        <begin position="3"/>
        <end position="152"/>
    </location>
</feature>
<dbReference type="CDD" id="cd04301">
    <property type="entry name" value="NAT_SF"/>
    <property type="match status" value="1"/>
</dbReference>
<dbReference type="SUPFAM" id="SSF55729">
    <property type="entry name" value="Acyl-CoA N-acyltransferases (Nat)"/>
    <property type="match status" value="1"/>
</dbReference>
<proteinExistence type="predicted"/>
<keyword evidence="5" id="KW-1185">Reference proteome</keyword>
<protein>
    <submittedName>
        <fullName evidence="4">Ribosomal protein S18 acetylase RimI-like enzyme</fullName>
    </submittedName>
</protein>
<gene>
    <name evidence="4" type="ORF">GGR25_000891</name>
</gene>
<keyword evidence="2" id="KW-0012">Acyltransferase</keyword>
<dbReference type="AlphaFoldDB" id="A0A840AJX6"/>
<evidence type="ECO:0000313" key="4">
    <source>
        <dbReference type="EMBL" id="MBB3929872.1"/>
    </source>
</evidence>
<dbReference type="InterPro" id="IPR016181">
    <property type="entry name" value="Acyl_CoA_acyltransferase"/>
</dbReference>
<keyword evidence="4" id="KW-0687">Ribonucleoprotein</keyword>
<name>A0A840AJX6_9HYPH</name>
<dbReference type="EMBL" id="JACIDS010000001">
    <property type="protein sequence ID" value="MBB3929872.1"/>
    <property type="molecule type" value="Genomic_DNA"/>
</dbReference>
<evidence type="ECO:0000259" key="3">
    <source>
        <dbReference type="PROSITE" id="PS51186"/>
    </source>
</evidence>
<organism evidence="4 5">
    <name type="scientific">Kaistia hirudinis</name>
    <dbReference type="NCBI Taxonomy" id="1293440"/>
    <lineage>
        <taxon>Bacteria</taxon>
        <taxon>Pseudomonadati</taxon>
        <taxon>Pseudomonadota</taxon>
        <taxon>Alphaproteobacteria</taxon>
        <taxon>Hyphomicrobiales</taxon>
        <taxon>Kaistiaceae</taxon>
        <taxon>Kaistia</taxon>
    </lineage>
</organism>
<comment type="caution">
    <text evidence="4">The sequence shown here is derived from an EMBL/GenBank/DDBJ whole genome shotgun (WGS) entry which is preliminary data.</text>
</comment>
<sequence length="170" mass="18480">MSVTIRPARASEIGRLQDIERAAAIRFRDVGLDALAEGEPNDAAFIHSLMQHGEVLGAESEGALVGFVLAGRLDDALHIYEISVAPTHGGRGIGGALLDAIADRAHDRGMGALTLSTFADVPWNAPFYARRRFALVEESAWTPAFFVLRSLERAAGLPLERRIFMRKELS</sequence>
<accession>A0A840AJX6</accession>
<dbReference type="PANTHER" id="PTHR43800">
    <property type="entry name" value="PEPTIDYL-LYSINE N-ACETYLTRANSFERASE YJAB"/>
    <property type="match status" value="1"/>
</dbReference>
<dbReference type="Proteomes" id="UP000553963">
    <property type="component" value="Unassembled WGS sequence"/>
</dbReference>
<dbReference type="Pfam" id="PF00583">
    <property type="entry name" value="Acetyltransf_1"/>
    <property type="match status" value="1"/>
</dbReference>
<dbReference type="GO" id="GO:0016747">
    <property type="term" value="F:acyltransferase activity, transferring groups other than amino-acyl groups"/>
    <property type="evidence" value="ECO:0007669"/>
    <property type="project" value="InterPro"/>
</dbReference>
<evidence type="ECO:0000313" key="5">
    <source>
        <dbReference type="Proteomes" id="UP000553963"/>
    </source>
</evidence>
<evidence type="ECO:0000256" key="1">
    <source>
        <dbReference type="ARBA" id="ARBA00022679"/>
    </source>
</evidence>
<reference evidence="4 5" key="1">
    <citation type="submission" date="2020-08" db="EMBL/GenBank/DDBJ databases">
        <title>Genomic Encyclopedia of Type Strains, Phase IV (KMG-IV): sequencing the most valuable type-strain genomes for metagenomic binning, comparative biology and taxonomic classification.</title>
        <authorList>
            <person name="Goeker M."/>
        </authorList>
    </citation>
    <scope>NUCLEOTIDE SEQUENCE [LARGE SCALE GENOMIC DNA]</scope>
    <source>
        <strain evidence="4 5">DSM 25966</strain>
    </source>
</reference>
<dbReference type="InterPro" id="IPR000182">
    <property type="entry name" value="GNAT_dom"/>
</dbReference>
<dbReference type="PANTHER" id="PTHR43800:SF1">
    <property type="entry name" value="PEPTIDYL-LYSINE N-ACETYLTRANSFERASE YJAB"/>
    <property type="match status" value="1"/>
</dbReference>
<evidence type="ECO:0000256" key="2">
    <source>
        <dbReference type="ARBA" id="ARBA00023315"/>
    </source>
</evidence>
<dbReference type="RefSeq" id="WP_183397484.1">
    <property type="nucleotide sequence ID" value="NZ_JACIDS010000001.1"/>
</dbReference>
<dbReference type="Gene3D" id="3.40.630.30">
    <property type="match status" value="1"/>
</dbReference>